<accession>A0ABN8LXZ5</accession>
<dbReference type="InterPro" id="IPR011705">
    <property type="entry name" value="BACK"/>
</dbReference>
<evidence type="ECO:0000313" key="5">
    <source>
        <dbReference type="Proteomes" id="UP001159427"/>
    </source>
</evidence>
<dbReference type="Gene3D" id="2.60.120.820">
    <property type="entry name" value="PHR domain"/>
    <property type="match status" value="1"/>
</dbReference>
<name>A0ABN8LXZ5_9CNID</name>
<dbReference type="PANTHER" id="PTHR45774:SF3">
    <property type="entry name" value="BTB (POZ) DOMAIN-CONTAINING 2B-RELATED"/>
    <property type="match status" value="1"/>
</dbReference>
<dbReference type="InterPro" id="IPR000210">
    <property type="entry name" value="BTB/POZ_dom"/>
</dbReference>
<dbReference type="PROSITE" id="PS50097">
    <property type="entry name" value="BTB"/>
    <property type="match status" value="1"/>
</dbReference>
<dbReference type="InterPro" id="IPR012983">
    <property type="entry name" value="PHR"/>
</dbReference>
<dbReference type="SMART" id="SM00875">
    <property type="entry name" value="BACK"/>
    <property type="match status" value="1"/>
</dbReference>
<proteinExistence type="predicted"/>
<dbReference type="Pfam" id="PF00651">
    <property type="entry name" value="BTB"/>
    <property type="match status" value="1"/>
</dbReference>
<gene>
    <name evidence="4" type="ORF">PEVE_00007874</name>
</gene>
<sequence length="460" mass="52110">MSVQSLVEDNWQTTKATIKERCTFLFNNDVMSDVKLIVPAVTSAESEGKKAKRVISAHKFILSIGSPVFYTMFNGELPETGDSVEVLDCEFETLLEFVRFLYSDEVTLSRSNVLQVLYLAKKYMVPSLADKCREFLEESLYPSDVFSVLPVAELHEDKKPGAGGGLLDHCWKLIDRQTKVALESAESIERSVLEALVERDTLNIKEIDLFAAVSRWATNECEKQSLEAGGKVKRRVLGDRVVKAIRFPLMTEKEFTSVVVNSDILSAEEVSEMNQYFKTKSSHPVGFSNKARTYSSIGDLLRCHRFTGGYYGTGTWSYRGSPDSLLFEVDEDIKLHGVYLFGKDDNNYSVALEVIDNSDESLLLSQTGNFTSEPVDDWKVGDYEGFQFLFDTPIDIEKNTKYRVKALISGPPSMRGQGRYKRTGWSGVQFTFFYDEDHANNRTNHKKGQFPEFLFTKCEQ</sequence>
<evidence type="ECO:0000259" key="3">
    <source>
        <dbReference type="PROSITE" id="PS50097"/>
    </source>
</evidence>
<keyword evidence="5" id="KW-1185">Reference proteome</keyword>
<evidence type="ECO:0000313" key="4">
    <source>
        <dbReference type="EMBL" id="CAH3020604.1"/>
    </source>
</evidence>
<evidence type="ECO:0000256" key="2">
    <source>
        <dbReference type="ARBA" id="ARBA00022490"/>
    </source>
</evidence>
<keyword evidence="2" id="KW-0963">Cytoplasm</keyword>
<reference evidence="4 5" key="1">
    <citation type="submission" date="2022-05" db="EMBL/GenBank/DDBJ databases">
        <authorList>
            <consortium name="Genoscope - CEA"/>
            <person name="William W."/>
        </authorList>
    </citation>
    <scope>NUCLEOTIDE SEQUENCE [LARGE SCALE GENOMIC DNA]</scope>
</reference>
<dbReference type="SMART" id="SM00225">
    <property type="entry name" value="BTB"/>
    <property type="match status" value="1"/>
</dbReference>
<feature type="domain" description="BTB" evidence="3">
    <location>
        <begin position="32"/>
        <end position="110"/>
    </location>
</feature>
<dbReference type="Proteomes" id="UP001159427">
    <property type="component" value="Unassembled WGS sequence"/>
</dbReference>
<dbReference type="InterPro" id="IPR011333">
    <property type="entry name" value="SKP1/BTB/POZ_sf"/>
</dbReference>
<dbReference type="PANTHER" id="PTHR45774">
    <property type="entry name" value="BTB/POZ DOMAIN-CONTAINING"/>
    <property type="match status" value="1"/>
</dbReference>
<comment type="subcellular location">
    <subcellularLocation>
        <location evidence="1">Cytoplasm</location>
    </subcellularLocation>
</comment>
<protein>
    <recommendedName>
        <fullName evidence="3">BTB domain-containing protein</fullName>
    </recommendedName>
</protein>
<dbReference type="Gene3D" id="3.30.710.10">
    <property type="entry name" value="Potassium Channel Kv1.1, Chain A"/>
    <property type="match status" value="1"/>
</dbReference>
<comment type="caution">
    <text evidence="4">The sequence shown here is derived from an EMBL/GenBank/DDBJ whole genome shotgun (WGS) entry which is preliminary data.</text>
</comment>
<dbReference type="EMBL" id="CALNXI010000153">
    <property type="protein sequence ID" value="CAH3020604.1"/>
    <property type="molecule type" value="Genomic_DNA"/>
</dbReference>
<dbReference type="Pfam" id="PF08005">
    <property type="entry name" value="PHR"/>
    <property type="match status" value="1"/>
</dbReference>
<organism evidence="4 5">
    <name type="scientific">Porites evermanni</name>
    <dbReference type="NCBI Taxonomy" id="104178"/>
    <lineage>
        <taxon>Eukaryota</taxon>
        <taxon>Metazoa</taxon>
        <taxon>Cnidaria</taxon>
        <taxon>Anthozoa</taxon>
        <taxon>Hexacorallia</taxon>
        <taxon>Scleractinia</taxon>
        <taxon>Fungiina</taxon>
        <taxon>Poritidae</taxon>
        <taxon>Porites</taxon>
    </lineage>
</organism>
<dbReference type="Gene3D" id="1.25.40.420">
    <property type="match status" value="1"/>
</dbReference>
<evidence type="ECO:0000256" key="1">
    <source>
        <dbReference type="ARBA" id="ARBA00004496"/>
    </source>
</evidence>
<dbReference type="SUPFAM" id="SSF54695">
    <property type="entry name" value="POZ domain"/>
    <property type="match status" value="1"/>
</dbReference>
<dbReference type="InterPro" id="IPR038648">
    <property type="entry name" value="PHR_sf"/>
</dbReference>